<organism evidence="2 3">
    <name type="scientific">Ladona fulva</name>
    <name type="common">Scarce chaser dragonfly</name>
    <name type="synonym">Libellula fulva</name>
    <dbReference type="NCBI Taxonomy" id="123851"/>
    <lineage>
        <taxon>Eukaryota</taxon>
        <taxon>Metazoa</taxon>
        <taxon>Ecdysozoa</taxon>
        <taxon>Arthropoda</taxon>
        <taxon>Hexapoda</taxon>
        <taxon>Insecta</taxon>
        <taxon>Pterygota</taxon>
        <taxon>Palaeoptera</taxon>
        <taxon>Odonata</taxon>
        <taxon>Epiprocta</taxon>
        <taxon>Anisoptera</taxon>
        <taxon>Libelluloidea</taxon>
        <taxon>Libellulidae</taxon>
        <taxon>Ladona</taxon>
    </lineage>
</organism>
<sequence length="328" mass="37337">MERNDKVNAVNYIEENMFSSNWLVTLRDDDMCQGEGVKEKKTKEQDSAGLGVMPGDIVLRMERNDLALLAEAGPSLFALDLDPAEVGRLPDFDSAEVGLLLDFDLAEAGDQAQQSNSRTGLTREAIKRRHTDTGLSTPTHRRKWEVDDCTAVRNNVAAPRMDVESEWNVVQNKRQKRITMAKDESQRFPKILNKGKTWENRNNTPRSHTEAVLIKPENVATLREKINPAETEMEIKAIRKTNDGGVLLQLGHKTKNKREFGNLKQKVLGPNHVVRDLKPRMMLEIRDLDCTTTEAEVRDAIPREMEEPLKDNFKVAIFEPNNRGQKWL</sequence>
<gene>
    <name evidence="2" type="ORF">J437_LFUL002850</name>
</gene>
<dbReference type="Proteomes" id="UP000792457">
    <property type="component" value="Unassembled WGS sequence"/>
</dbReference>
<name>A0A8K0P0M5_LADFU</name>
<evidence type="ECO:0000313" key="3">
    <source>
        <dbReference type="Proteomes" id="UP000792457"/>
    </source>
</evidence>
<evidence type="ECO:0000313" key="2">
    <source>
        <dbReference type="EMBL" id="KAG8226804.1"/>
    </source>
</evidence>
<evidence type="ECO:0000256" key="1">
    <source>
        <dbReference type="SAM" id="MobiDB-lite"/>
    </source>
</evidence>
<reference evidence="2" key="1">
    <citation type="submission" date="2013-04" db="EMBL/GenBank/DDBJ databases">
        <authorList>
            <person name="Qu J."/>
            <person name="Murali S.C."/>
            <person name="Bandaranaike D."/>
            <person name="Bellair M."/>
            <person name="Blankenburg K."/>
            <person name="Chao H."/>
            <person name="Dinh H."/>
            <person name="Doddapaneni H."/>
            <person name="Downs B."/>
            <person name="Dugan-Rocha S."/>
            <person name="Elkadiri S."/>
            <person name="Gnanaolivu R.D."/>
            <person name="Hernandez B."/>
            <person name="Javaid M."/>
            <person name="Jayaseelan J.C."/>
            <person name="Lee S."/>
            <person name="Li M."/>
            <person name="Ming W."/>
            <person name="Munidasa M."/>
            <person name="Muniz J."/>
            <person name="Nguyen L."/>
            <person name="Ongeri F."/>
            <person name="Osuji N."/>
            <person name="Pu L.-L."/>
            <person name="Puazo M."/>
            <person name="Qu C."/>
            <person name="Quiroz J."/>
            <person name="Raj R."/>
            <person name="Weissenberger G."/>
            <person name="Xin Y."/>
            <person name="Zou X."/>
            <person name="Han Y."/>
            <person name="Richards S."/>
            <person name="Worley K."/>
            <person name="Muzny D."/>
            <person name="Gibbs R."/>
        </authorList>
    </citation>
    <scope>NUCLEOTIDE SEQUENCE</scope>
    <source>
        <strain evidence="2">Sampled in the wild</strain>
    </source>
</reference>
<protein>
    <submittedName>
        <fullName evidence="2">Uncharacterized protein</fullName>
    </submittedName>
</protein>
<dbReference type="OrthoDB" id="7693811at2759"/>
<dbReference type="AlphaFoldDB" id="A0A8K0P0M5"/>
<dbReference type="EMBL" id="KZ308297">
    <property type="protein sequence ID" value="KAG8226804.1"/>
    <property type="molecule type" value="Genomic_DNA"/>
</dbReference>
<comment type="caution">
    <text evidence="2">The sequence shown here is derived from an EMBL/GenBank/DDBJ whole genome shotgun (WGS) entry which is preliminary data.</text>
</comment>
<keyword evidence="3" id="KW-1185">Reference proteome</keyword>
<feature type="compositionally biased region" description="Polar residues" evidence="1">
    <location>
        <begin position="111"/>
        <end position="120"/>
    </location>
</feature>
<accession>A0A8K0P0M5</accession>
<reference evidence="2" key="2">
    <citation type="submission" date="2017-10" db="EMBL/GenBank/DDBJ databases">
        <title>Ladona fulva Genome sequencing and assembly.</title>
        <authorList>
            <person name="Murali S."/>
            <person name="Richards S."/>
            <person name="Bandaranaike D."/>
            <person name="Bellair M."/>
            <person name="Blankenburg K."/>
            <person name="Chao H."/>
            <person name="Dinh H."/>
            <person name="Doddapaneni H."/>
            <person name="Dugan-Rocha S."/>
            <person name="Elkadiri S."/>
            <person name="Gnanaolivu R."/>
            <person name="Hernandez B."/>
            <person name="Skinner E."/>
            <person name="Javaid M."/>
            <person name="Lee S."/>
            <person name="Li M."/>
            <person name="Ming W."/>
            <person name="Munidasa M."/>
            <person name="Muniz J."/>
            <person name="Nguyen L."/>
            <person name="Hughes D."/>
            <person name="Osuji N."/>
            <person name="Pu L.-L."/>
            <person name="Puazo M."/>
            <person name="Qu C."/>
            <person name="Quiroz J."/>
            <person name="Raj R."/>
            <person name="Weissenberger G."/>
            <person name="Xin Y."/>
            <person name="Zou X."/>
            <person name="Han Y."/>
            <person name="Worley K."/>
            <person name="Muzny D."/>
            <person name="Gibbs R."/>
        </authorList>
    </citation>
    <scope>NUCLEOTIDE SEQUENCE</scope>
    <source>
        <strain evidence="2">Sampled in the wild</strain>
    </source>
</reference>
<feature type="region of interest" description="Disordered" evidence="1">
    <location>
        <begin position="111"/>
        <end position="140"/>
    </location>
</feature>
<proteinExistence type="predicted"/>